<name>A0A6A6WJ19_9PEZI</name>
<dbReference type="AlphaFoldDB" id="A0A6A6WJ19"/>
<organism evidence="1 2">
    <name type="scientific">Pseudovirgaria hyperparasitica</name>
    <dbReference type="NCBI Taxonomy" id="470096"/>
    <lineage>
        <taxon>Eukaryota</taxon>
        <taxon>Fungi</taxon>
        <taxon>Dikarya</taxon>
        <taxon>Ascomycota</taxon>
        <taxon>Pezizomycotina</taxon>
        <taxon>Dothideomycetes</taxon>
        <taxon>Dothideomycetes incertae sedis</taxon>
        <taxon>Acrospermales</taxon>
        <taxon>Acrospermaceae</taxon>
        <taxon>Pseudovirgaria</taxon>
    </lineage>
</organism>
<proteinExistence type="predicted"/>
<reference evidence="1" key="1">
    <citation type="journal article" date="2020" name="Stud. Mycol.">
        <title>101 Dothideomycetes genomes: a test case for predicting lifestyles and emergence of pathogens.</title>
        <authorList>
            <person name="Haridas S."/>
            <person name="Albert R."/>
            <person name="Binder M."/>
            <person name="Bloem J."/>
            <person name="Labutti K."/>
            <person name="Salamov A."/>
            <person name="Andreopoulos B."/>
            <person name="Baker S."/>
            <person name="Barry K."/>
            <person name="Bills G."/>
            <person name="Bluhm B."/>
            <person name="Cannon C."/>
            <person name="Castanera R."/>
            <person name="Culley D."/>
            <person name="Daum C."/>
            <person name="Ezra D."/>
            <person name="Gonzalez J."/>
            <person name="Henrissat B."/>
            <person name="Kuo A."/>
            <person name="Liang C."/>
            <person name="Lipzen A."/>
            <person name="Lutzoni F."/>
            <person name="Magnuson J."/>
            <person name="Mondo S."/>
            <person name="Nolan M."/>
            <person name="Ohm R."/>
            <person name="Pangilinan J."/>
            <person name="Park H.-J."/>
            <person name="Ramirez L."/>
            <person name="Alfaro M."/>
            <person name="Sun H."/>
            <person name="Tritt A."/>
            <person name="Yoshinaga Y."/>
            <person name="Zwiers L.-H."/>
            <person name="Turgeon B."/>
            <person name="Goodwin S."/>
            <person name="Spatafora J."/>
            <person name="Crous P."/>
            <person name="Grigoriev I."/>
        </authorList>
    </citation>
    <scope>NUCLEOTIDE SEQUENCE</scope>
    <source>
        <strain evidence="1">CBS 121739</strain>
    </source>
</reference>
<sequence length="51" mass="5591">MAVNPAGINNIRDIPCNYSSIKTWMSSTCMDVGFFAGPWVFVFGCHASHPL</sequence>
<dbReference type="Proteomes" id="UP000799437">
    <property type="component" value="Unassembled WGS sequence"/>
</dbReference>
<evidence type="ECO:0000313" key="2">
    <source>
        <dbReference type="Proteomes" id="UP000799437"/>
    </source>
</evidence>
<gene>
    <name evidence="1" type="ORF">EJ05DRAFT_473048</name>
</gene>
<protein>
    <submittedName>
        <fullName evidence="1">Uncharacterized protein</fullName>
    </submittedName>
</protein>
<dbReference type="GeneID" id="54484362"/>
<dbReference type="RefSeq" id="XP_033604561.1">
    <property type="nucleotide sequence ID" value="XM_033743308.1"/>
</dbReference>
<keyword evidence="2" id="KW-1185">Reference proteome</keyword>
<accession>A0A6A6WJ19</accession>
<dbReference type="EMBL" id="ML996566">
    <property type="protein sequence ID" value="KAF2762110.1"/>
    <property type="molecule type" value="Genomic_DNA"/>
</dbReference>
<evidence type="ECO:0000313" key="1">
    <source>
        <dbReference type="EMBL" id="KAF2762110.1"/>
    </source>
</evidence>